<evidence type="ECO:0000256" key="2">
    <source>
        <dbReference type="ARBA" id="ARBA00023033"/>
    </source>
</evidence>
<dbReference type="RefSeq" id="WP_371942786.1">
    <property type="nucleotide sequence ID" value="NZ_JAXCEH010000013.1"/>
</dbReference>
<sequence>MRFGLFYEHQLPRPWSDGQELKLYQDALDQVEIADRVGFDYIWEVEHHFLEEYSHSSAPEVFLAAASQRTKRIRLGHGIVQLPPAVNHPARIAERIATLDLVSNGRVDFGTGESSSSAELGGFGVRRTEKRDQWQDAIDAITRMFVEEPFAGWSSKYVQMPPRNVLPKTVQKPHPPLWVACSRRETIQFAARNGIGALSFSFVEPEDAGKWVDEYYRILASDECVPAGFAVNPNLCVVLPMMLHEDEATAIERGIDGAHFFAFALAHYYGPTPHDPGRTNVWEEFQERRDARGFAREQIIANAKTLNVNVGSLRGAVGTPEQVIDLIRRYESVGVDQIAFVLQSGPNKHEHICESLELLGKAVLPHFIEGREEREAAKADRLAPAIEAALARRAPARKAPTGYRINEDAEVARSHRSRRPLRGDIRAASRRRFRQNFYKVVHGRSDEQIERRFGPSAQRLFFAGMARAFDPSAAGGFTGELEFRLTRTSWTLVIGERRARARPGPAGNPSLTLIVKTADFLRILAGDANPAALLMDGRLELRGEFDLAPRLSEMFGGPSPY</sequence>
<dbReference type="InterPro" id="IPR050766">
    <property type="entry name" value="Bact_Lucif_Oxidored"/>
</dbReference>
<dbReference type="Pfam" id="PF02036">
    <property type="entry name" value="SCP2"/>
    <property type="match status" value="1"/>
</dbReference>
<evidence type="ECO:0000259" key="3">
    <source>
        <dbReference type="Pfam" id="PF00296"/>
    </source>
</evidence>
<dbReference type="InterPro" id="IPR011251">
    <property type="entry name" value="Luciferase-like_dom"/>
</dbReference>
<dbReference type="Gene3D" id="3.30.1050.10">
    <property type="entry name" value="SCP2 sterol-binding domain"/>
    <property type="match status" value="1"/>
</dbReference>
<feature type="domain" description="Luciferase-like" evidence="3">
    <location>
        <begin position="1"/>
        <end position="337"/>
    </location>
</feature>
<protein>
    <submittedName>
        <fullName evidence="5">LLM class flavin-dependent oxidoreductase</fullName>
    </submittedName>
</protein>
<keyword evidence="1" id="KW-0560">Oxidoreductase</keyword>
<keyword evidence="2" id="KW-0503">Monooxygenase</keyword>
<gene>
    <name evidence="5" type="ORF">SM436_20510</name>
</gene>
<dbReference type="PANTHER" id="PTHR30137:SF8">
    <property type="entry name" value="BLR5498 PROTEIN"/>
    <property type="match status" value="1"/>
</dbReference>
<dbReference type="Gene3D" id="3.20.20.30">
    <property type="entry name" value="Luciferase-like domain"/>
    <property type="match status" value="1"/>
</dbReference>
<dbReference type="InterPro" id="IPR003033">
    <property type="entry name" value="SCP2_sterol-bd_dom"/>
</dbReference>
<dbReference type="Pfam" id="PF00296">
    <property type="entry name" value="Bac_luciferase"/>
    <property type="match status" value="1"/>
</dbReference>
<dbReference type="InterPro" id="IPR036661">
    <property type="entry name" value="Luciferase-like_sf"/>
</dbReference>
<comment type="caution">
    <text evidence="5">The sequence shown here is derived from an EMBL/GenBank/DDBJ whole genome shotgun (WGS) entry which is preliminary data.</text>
</comment>
<dbReference type="EMBL" id="JAXCEH010000013">
    <property type="protein sequence ID" value="MFA1556077.1"/>
    <property type="molecule type" value="Genomic_DNA"/>
</dbReference>
<evidence type="ECO:0000256" key="1">
    <source>
        <dbReference type="ARBA" id="ARBA00023002"/>
    </source>
</evidence>
<reference evidence="5 6" key="1">
    <citation type="submission" date="2023-11" db="EMBL/GenBank/DDBJ databases">
        <title>Actinomadura monticuli sp. nov., isolated from volcanic ash.</title>
        <authorList>
            <person name="Lee S.D."/>
            <person name="Yang H."/>
            <person name="Kim I.S."/>
        </authorList>
    </citation>
    <scope>NUCLEOTIDE SEQUENCE [LARGE SCALE GENOMIC DNA]</scope>
    <source>
        <strain evidence="5 6">DSM 45346</strain>
    </source>
</reference>
<name>A0ABV4R3S4_9ACTN</name>
<dbReference type="InterPro" id="IPR036527">
    <property type="entry name" value="SCP2_sterol-bd_dom_sf"/>
</dbReference>
<proteinExistence type="predicted"/>
<dbReference type="SUPFAM" id="SSF55718">
    <property type="entry name" value="SCP-like"/>
    <property type="match status" value="1"/>
</dbReference>
<dbReference type="PANTHER" id="PTHR30137">
    <property type="entry name" value="LUCIFERASE-LIKE MONOOXYGENASE"/>
    <property type="match status" value="1"/>
</dbReference>
<keyword evidence="6" id="KW-1185">Reference proteome</keyword>
<accession>A0ABV4R3S4</accession>
<feature type="domain" description="SCP2" evidence="4">
    <location>
        <begin position="478"/>
        <end position="555"/>
    </location>
</feature>
<organism evidence="5 6">
    <name type="scientific">Actinomadura chokoriensis</name>
    <dbReference type="NCBI Taxonomy" id="454156"/>
    <lineage>
        <taxon>Bacteria</taxon>
        <taxon>Bacillati</taxon>
        <taxon>Actinomycetota</taxon>
        <taxon>Actinomycetes</taxon>
        <taxon>Streptosporangiales</taxon>
        <taxon>Thermomonosporaceae</taxon>
        <taxon>Actinomadura</taxon>
    </lineage>
</organism>
<dbReference type="SUPFAM" id="SSF51679">
    <property type="entry name" value="Bacterial luciferase-like"/>
    <property type="match status" value="1"/>
</dbReference>
<dbReference type="Proteomes" id="UP001569904">
    <property type="component" value="Unassembled WGS sequence"/>
</dbReference>
<evidence type="ECO:0000313" key="5">
    <source>
        <dbReference type="EMBL" id="MFA1556077.1"/>
    </source>
</evidence>
<evidence type="ECO:0000313" key="6">
    <source>
        <dbReference type="Proteomes" id="UP001569904"/>
    </source>
</evidence>
<evidence type="ECO:0000259" key="4">
    <source>
        <dbReference type="Pfam" id="PF02036"/>
    </source>
</evidence>